<accession>A0ABT7AL98</accession>
<name>A0ABT7AL98_9HYPH</name>
<proteinExistence type="predicted"/>
<protein>
    <submittedName>
        <fullName evidence="1">DUF2336 domain-containing protein</fullName>
    </submittedName>
</protein>
<dbReference type="RefSeq" id="WP_283741373.1">
    <property type="nucleotide sequence ID" value="NZ_JASJEV010000009.1"/>
</dbReference>
<keyword evidence="2" id="KW-1185">Reference proteome</keyword>
<evidence type="ECO:0000313" key="2">
    <source>
        <dbReference type="Proteomes" id="UP001321492"/>
    </source>
</evidence>
<dbReference type="InterPro" id="IPR014598">
    <property type="entry name" value="UCP035865"/>
</dbReference>
<gene>
    <name evidence="1" type="ORF">QNA08_14125</name>
</gene>
<reference evidence="1 2" key="1">
    <citation type="submission" date="2023-05" db="EMBL/GenBank/DDBJ databases">
        <title>Chelatococcus sp. nov., a moderately thermophilic bacterium isolated from hot spring microbial mat.</title>
        <authorList>
            <person name="Hu C.-J."/>
            <person name="Li W.-J."/>
        </authorList>
    </citation>
    <scope>NUCLEOTIDE SEQUENCE [LARGE SCALE GENOMIC DNA]</scope>
    <source>
        <strain evidence="1 2">SYSU G07232</strain>
    </source>
</reference>
<evidence type="ECO:0000313" key="1">
    <source>
        <dbReference type="EMBL" id="MDJ1159371.1"/>
    </source>
</evidence>
<dbReference type="InterPro" id="IPR019285">
    <property type="entry name" value="DUF2336"/>
</dbReference>
<dbReference type="EMBL" id="JASJEV010000009">
    <property type="protein sequence ID" value="MDJ1159371.1"/>
    <property type="molecule type" value="Genomic_DNA"/>
</dbReference>
<comment type="caution">
    <text evidence="1">The sequence shown here is derived from an EMBL/GenBank/DDBJ whole genome shotgun (WGS) entry which is preliminary data.</text>
</comment>
<dbReference type="Proteomes" id="UP001321492">
    <property type="component" value="Unassembled WGS sequence"/>
</dbReference>
<dbReference type="PIRSF" id="PIRSF035865">
    <property type="entry name" value="UCP035865"/>
    <property type="match status" value="1"/>
</dbReference>
<sequence length="404" mass="42214">MIVRRYLLWARTATATQRAQGTSALARAYLQAELSPEDRREAETALLAALDDPSPLVRRAMAVALCDAPDAPRALVVGLAGDQSDIAALVLARSPVLTDADLVDCAAVGDALAQTAIALRAELSAPVAAALAEVGAPEALVALAGNPGASIPASALRRMLERHGEDGDLREALLARRDLSAATRQTIAGLVAGRLSAFVTGCGWLSPQRSERVCREAKERAALALAARLDEADTAAFAADLCRSGELTLALLLRAVLSGAVPFAEACFALLADLPLARVGGLIHDRRGAGFPALYRRAGLPRSYLPVFRSAFAAARDIGHGPGGERPALSRAALARVVAECEMLPAAEAAPITALLRRFEAEAAREEAQRLADALADDAALAVIIEHHPEALADMWDEPRALAA</sequence>
<dbReference type="Pfam" id="PF10098">
    <property type="entry name" value="DUF2336"/>
    <property type="match status" value="1"/>
</dbReference>
<organism evidence="1 2">
    <name type="scientific">Chelatococcus albus</name>
    <dbReference type="NCBI Taxonomy" id="3047466"/>
    <lineage>
        <taxon>Bacteria</taxon>
        <taxon>Pseudomonadati</taxon>
        <taxon>Pseudomonadota</taxon>
        <taxon>Alphaproteobacteria</taxon>
        <taxon>Hyphomicrobiales</taxon>
        <taxon>Chelatococcaceae</taxon>
        <taxon>Chelatococcus</taxon>
    </lineage>
</organism>